<protein>
    <submittedName>
        <fullName evidence="2">Uncharacterized protein</fullName>
    </submittedName>
</protein>
<dbReference type="AlphaFoldDB" id="A0A918X4C0"/>
<name>A0A918X4C0_9ACTN</name>
<feature type="region of interest" description="Disordered" evidence="1">
    <location>
        <begin position="13"/>
        <end position="34"/>
    </location>
</feature>
<reference evidence="2" key="1">
    <citation type="journal article" date="2014" name="Int. J. Syst. Evol. Microbiol.">
        <title>Complete genome sequence of Corynebacterium casei LMG S-19264T (=DSM 44701T), isolated from a smear-ripened cheese.</title>
        <authorList>
            <consortium name="US DOE Joint Genome Institute (JGI-PGF)"/>
            <person name="Walter F."/>
            <person name="Albersmeier A."/>
            <person name="Kalinowski J."/>
            <person name="Ruckert C."/>
        </authorList>
    </citation>
    <scope>NUCLEOTIDE SEQUENCE</scope>
    <source>
        <strain evidence="2">JCM 4637</strain>
    </source>
</reference>
<accession>A0A918X4C0</accession>
<evidence type="ECO:0000256" key="1">
    <source>
        <dbReference type="SAM" id="MobiDB-lite"/>
    </source>
</evidence>
<proteinExistence type="predicted"/>
<dbReference type="Proteomes" id="UP000638353">
    <property type="component" value="Unassembled WGS sequence"/>
</dbReference>
<comment type="caution">
    <text evidence="2">The sequence shown here is derived from an EMBL/GenBank/DDBJ whole genome shotgun (WGS) entry which is preliminary data.</text>
</comment>
<organism evidence="2 3">
    <name type="scientific">Streptomyces finlayi</name>
    <dbReference type="NCBI Taxonomy" id="67296"/>
    <lineage>
        <taxon>Bacteria</taxon>
        <taxon>Bacillati</taxon>
        <taxon>Actinomycetota</taxon>
        <taxon>Actinomycetes</taxon>
        <taxon>Kitasatosporales</taxon>
        <taxon>Streptomycetaceae</taxon>
        <taxon>Streptomyces</taxon>
    </lineage>
</organism>
<sequence length="219" mass="23987">MLGLVQVDVRLRRPVDGEQPGPGAVDVGHQPGDSTVDVSHNGHGFIHPHILPRTPEVRVRAPWESVTVSNDVPNDSALAPWQQGAHRNAAELADMLGVSPDHYAADPLALLPALHHYVSRLPLGEFEQSDWITLHTDLTSYLGDVLVRRHGARWVRVDDSSSPAGHRFFTEATGADGEVHRVEPYDVVMEEFENLPIEISRMIANAEAVLRVGPPGPRS</sequence>
<reference evidence="2" key="2">
    <citation type="submission" date="2020-09" db="EMBL/GenBank/DDBJ databases">
        <authorList>
            <person name="Sun Q."/>
            <person name="Ohkuma M."/>
        </authorList>
    </citation>
    <scope>NUCLEOTIDE SEQUENCE</scope>
    <source>
        <strain evidence="2">JCM 4637</strain>
    </source>
</reference>
<gene>
    <name evidence="2" type="ORF">GCM10010334_63320</name>
</gene>
<evidence type="ECO:0000313" key="2">
    <source>
        <dbReference type="EMBL" id="GHD09218.1"/>
    </source>
</evidence>
<evidence type="ECO:0000313" key="3">
    <source>
        <dbReference type="Proteomes" id="UP000638353"/>
    </source>
</evidence>
<dbReference type="EMBL" id="BMVC01000015">
    <property type="protein sequence ID" value="GHD09218.1"/>
    <property type="molecule type" value="Genomic_DNA"/>
</dbReference>